<dbReference type="CDD" id="cd09618">
    <property type="entry name" value="CBM9_like_2"/>
    <property type="match status" value="1"/>
</dbReference>
<evidence type="ECO:0000256" key="1">
    <source>
        <dbReference type="SAM" id="SignalP"/>
    </source>
</evidence>
<dbReference type="RefSeq" id="WP_085516695.1">
    <property type="nucleotide sequence ID" value="NZ_FXAW01000003.1"/>
</dbReference>
<dbReference type="OrthoDB" id="9786766at2"/>
<dbReference type="Pfam" id="PF19313">
    <property type="entry name" value="DUF5916"/>
    <property type="match status" value="1"/>
</dbReference>
<protein>
    <recommendedName>
        <fullName evidence="2">DUF5916 domain-containing protein</fullName>
    </recommendedName>
</protein>
<proteinExistence type="predicted"/>
<feature type="domain" description="DUF5916" evidence="2">
    <location>
        <begin position="237"/>
        <end position="338"/>
    </location>
</feature>
<dbReference type="InterPro" id="IPR045670">
    <property type="entry name" value="DUF5916"/>
</dbReference>
<dbReference type="SUPFAM" id="SSF49344">
    <property type="entry name" value="CBD9-like"/>
    <property type="match status" value="1"/>
</dbReference>
<feature type="chain" id="PRO_5012281810" description="DUF5916 domain-containing protein" evidence="1">
    <location>
        <begin position="26"/>
        <end position="726"/>
    </location>
</feature>
<reference evidence="4" key="1">
    <citation type="submission" date="2017-04" db="EMBL/GenBank/DDBJ databases">
        <authorList>
            <person name="Varghese N."/>
            <person name="Submissions S."/>
        </authorList>
    </citation>
    <scope>NUCLEOTIDE SEQUENCE [LARGE SCALE GENOMIC DNA]</scope>
    <source>
        <strain evidence="4">DSM 4125</strain>
    </source>
</reference>
<sequence length="726" mass="83380">MKQKASKIRIAILLMLQFIAISTSAQTPTITYVEAQIEVDGKFNEDVWNTLNSHSGFYNYAPTDVGLAKNQSSVKMFHNGEYLYVSLTYYDTTSDTQVSSLKRDVPIGISDGFVIILDTQNQEQNAYYFSVNSYSTQIDGIVERTNEGYDFTTSWNTIWKAKAFSNDNLKQYEIAIPLKSLNFDNNNTIFGVQFYVRDIKTNSWTILKNVKRNYSLFDLRFTEKFRVEDLPNSSASRFAITPSLTVNNQNDVVNNTNETTIKPSLDVQYNVTSSLKLDATINPDFSQIDVDQQVTNLTRFSIFFPEQRNFFLENADLFSSLGVEGINPFYSRRIGAENPIQFGLKLSGNVLPETRIGIVNVQTDNENTNASQNYGALVAEQQINKNFTTTGFLINRQETDKLNFKNDYNRVTGININFKSDNNKWIGLANLGKSFNDNLSDDNSFYNAGIWFNKRGFNWNAAIKNVGKNYITDVGFTPRLNNYDAINDVTIREGYTQTTIGTSYEKFYDNSKTLNSIRYLNYSNDNYFDESGDLNQSSHFFNGAVFFKDLSSIYYVYTQEYINLKYGFAPLGNGNALVPDIYNFGIFKVGYNSANNQKFRYQLDAQKGSYYGGSRIAAGAYLNYQLLPFANLQLNYDFNKIDLESLGKKTFHLTRFTGEVFFNNRLNWTTYVQYNTQSDNFNINSRLQWEYKPLSYIYLVASDNYNQDIVRKSWGLAVKINYRFDF</sequence>
<organism evidence="3 4">
    <name type="scientific">Marivirga sericea</name>
    <dbReference type="NCBI Taxonomy" id="1028"/>
    <lineage>
        <taxon>Bacteria</taxon>
        <taxon>Pseudomonadati</taxon>
        <taxon>Bacteroidota</taxon>
        <taxon>Cytophagia</taxon>
        <taxon>Cytophagales</taxon>
        <taxon>Marivirgaceae</taxon>
        <taxon>Marivirga</taxon>
    </lineage>
</organism>
<feature type="signal peptide" evidence="1">
    <location>
        <begin position="1"/>
        <end position="25"/>
    </location>
</feature>
<keyword evidence="4" id="KW-1185">Reference proteome</keyword>
<accession>A0A1X7JLN8</accession>
<dbReference type="AlphaFoldDB" id="A0A1X7JLN8"/>
<evidence type="ECO:0000313" key="3">
    <source>
        <dbReference type="EMBL" id="SMG28961.1"/>
    </source>
</evidence>
<evidence type="ECO:0000313" key="4">
    <source>
        <dbReference type="Proteomes" id="UP000193804"/>
    </source>
</evidence>
<evidence type="ECO:0000259" key="2">
    <source>
        <dbReference type="Pfam" id="PF19313"/>
    </source>
</evidence>
<dbReference type="Proteomes" id="UP000193804">
    <property type="component" value="Unassembled WGS sequence"/>
</dbReference>
<dbReference type="Gene3D" id="2.60.40.1190">
    <property type="match status" value="1"/>
</dbReference>
<dbReference type="STRING" id="1028.SAMN05661096_01779"/>
<dbReference type="EMBL" id="FXAW01000003">
    <property type="protein sequence ID" value="SMG28961.1"/>
    <property type="molecule type" value="Genomic_DNA"/>
</dbReference>
<keyword evidence="1" id="KW-0732">Signal</keyword>
<gene>
    <name evidence="3" type="ORF">SAMN05661096_01779</name>
</gene>
<name>A0A1X7JLN8_9BACT</name>